<protein>
    <submittedName>
        <fullName evidence="1">Uncharacterized protein</fullName>
    </submittedName>
</protein>
<dbReference type="EMBL" id="QSTW01000001">
    <property type="protein sequence ID" value="RGM93879.1"/>
    <property type="molecule type" value="Genomic_DNA"/>
</dbReference>
<evidence type="ECO:0000313" key="2">
    <source>
        <dbReference type="Proteomes" id="UP000260814"/>
    </source>
</evidence>
<name>A0A3E4ZFQ6_9BACT</name>
<proteinExistence type="predicted"/>
<accession>A0A3E4ZFQ6</accession>
<gene>
    <name evidence="1" type="ORF">DXB87_01735</name>
</gene>
<dbReference type="Proteomes" id="UP000260814">
    <property type="component" value="Unassembled WGS sequence"/>
</dbReference>
<organism evidence="1 2">
    <name type="scientific">Phocaeicola plebeius</name>
    <dbReference type="NCBI Taxonomy" id="310297"/>
    <lineage>
        <taxon>Bacteria</taxon>
        <taxon>Pseudomonadati</taxon>
        <taxon>Bacteroidota</taxon>
        <taxon>Bacteroidia</taxon>
        <taxon>Bacteroidales</taxon>
        <taxon>Bacteroidaceae</taxon>
        <taxon>Phocaeicola</taxon>
    </lineage>
</organism>
<dbReference type="AlphaFoldDB" id="A0A3E4ZFQ6"/>
<sequence>MAAIISVPSVLPFAERASLWQLPHSNDIIYHNIRNLVCHYPDNAVCQYLHDLIYHNPGNVGENPDLPPDSRLSCLLPVLTIHVYI</sequence>
<reference evidence="1 2" key="1">
    <citation type="submission" date="2018-08" db="EMBL/GenBank/DDBJ databases">
        <title>A genome reference for cultivated species of the human gut microbiota.</title>
        <authorList>
            <person name="Zou Y."/>
            <person name="Xue W."/>
            <person name="Luo G."/>
        </authorList>
    </citation>
    <scope>NUCLEOTIDE SEQUENCE [LARGE SCALE GENOMIC DNA]</scope>
    <source>
        <strain evidence="1 2">OM06-2</strain>
    </source>
</reference>
<evidence type="ECO:0000313" key="1">
    <source>
        <dbReference type="EMBL" id="RGM93879.1"/>
    </source>
</evidence>
<comment type="caution">
    <text evidence="1">The sequence shown here is derived from an EMBL/GenBank/DDBJ whole genome shotgun (WGS) entry which is preliminary data.</text>
</comment>